<dbReference type="SUPFAM" id="SSF48452">
    <property type="entry name" value="TPR-like"/>
    <property type="match status" value="1"/>
</dbReference>
<dbReference type="Proteomes" id="UP000305517">
    <property type="component" value="Unassembled WGS sequence"/>
</dbReference>
<sequence>MDLVKLFTATLLLALTVHLGVRAQDLQAAFASSYAAEAKGEYADAIAALKKGYAGTYEQNLRLGWLYFLAKNYPVSEAYYQKAVEQRPYAIEPKLGLVKPLNALNKVERMQELYQAILKIDPQNTQANYWLGVIFLNRKSYESAARYFEKVVNLYPFDYDANLSLAWAYLNLGKKTEARVLYGKALLIRPGDATATAGLKRAQ</sequence>
<feature type="repeat" description="TPR" evidence="3">
    <location>
        <begin position="125"/>
        <end position="158"/>
    </location>
</feature>
<evidence type="ECO:0000256" key="3">
    <source>
        <dbReference type="PROSITE-ProRule" id="PRU00339"/>
    </source>
</evidence>
<dbReference type="InterPro" id="IPR019734">
    <property type="entry name" value="TPR_rpt"/>
</dbReference>
<keyword evidence="2 3" id="KW-0802">TPR repeat</keyword>
<comment type="caution">
    <text evidence="5">The sequence shown here is derived from an EMBL/GenBank/DDBJ whole genome shotgun (WGS) entry which is preliminary data.</text>
</comment>
<feature type="signal peptide" evidence="4">
    <location>
        <begin position="1"/>
        <end position="23"/>
    </location>
</feature>
<dbReference type="Pfam" id="PF14559">
    <property type="entry name" value="TPR_19"/>
    <property type="match status" value="1"/>
</dbReference>
<protein>
    <submittedName>
        <fullName evidence="5">Tetratricopeptide repeat protein</fullName>
    </submittedName>
</protein>
<evidence type="ECO:0000256" key="1">
    <source>
        <dbReference type="ARBA" id="ARBA00022737"/>
    </source>
</evidence>
<proteinExistence type="predicted"/>
<dbReference type="AlphaFoldDB" id="A0A5R8WXJ7"/>
<dbReference type="InterPro" id="IPR051685">
    <property type="entry name" value="Ycf3/AcsC/BcsC/TPR_MFPF"/>
</dbReference>
<dbReference type="Gene3D" id="1.25.40.10">
    <property type="entry name" value="Tetratricopeptide repeat domain"/>
    <property type="match status" value="2"/>
</dbReference>
<feature type="chain" id="PRO_5024457214" evidence="4">
    <location>
        <begin position="24"/>
        <end position="203"/>
    </location>
</feature>
<evidence type="ECO:0000313" key="6">
    <source>
        <dbReference type="Proteomes" id="UP000305517"/>
    </source>
</evidence>
<dbReference type="OrthoDB" id="9811837at2"/>
<reference evidence="5 6" key="1">
    <citation type="submission" date="2019-05" db="EMBL/GenBank/DDBJ databases">
        <title>Hymenobacter edaphi sp. nov., isolated from abandoned arsenic-contaminated farmland soil.</title>
        <authorList>
            <person name="Nie L."/>
        </authorList>
    </citation>
    <scope>NUCLEOTIDE SEQUENCE [LARGE SCALE GENOMIC DNA]</scope>
    <source>
        <strain evidence="5 6">1-3-3-8</strain>
    </source>
</reference>
<dbReference type="EMBL" id="VAJM01000001">
    <property type="protein sequence ID" value="TLM96952.1"/>
    <property type="molecule type" value="Genomic_DNA"/>
</dbReference>
<name>A0A5R8WXJ7_9BACT</name>
<accession>A0A5R8WXJ7</accession>
<keyword evidence="6" id="KW-1185">Reference proteome</keyword>
<evidence type="ECO:0000313" key="5">
    <source>
        <dbReference type="EMBL" id="TLM96952.1"/>
    </source>
</evidence>
<dbReference type="PROSITE" id="PS50005">
    <property type="entry name" value="TPR"/>
    <property type="match status" value="1"/>
</dbReference>
<organism evidence="5 6">
    <name type="scientific">Hymenobacter jeollabukensis</name>
    <dbReference type="NCBI Taxonomy" id="2025313"/>
    <lineage>
        <taxon>Bacteria</taxon>
        <taxon>Pseudomonadati</taxon>
        <taxon>Bacteroidota</taxon>
        <taxon>Cytophagia</taxon>
        <taxon>Cytophagales</taxon>
        <taxon>Hymenobacteraceae</taxon>
        <taxon>Hymenobacter</taxon>
    </lineage>
</organism>
<dbReference type="RefSeq" id="WP_138075198.1">
    <property type="nucleotide sequence ID" value="NZ_VAJM01000001.1"/>
</dbReference>
<gene>
    <name evidence="5" type="ORF">FDY95_02865</name>
</gene>
<keyword evidence="4" id="KW-0732">Signal</keyword>
<evidence type="ECO:0000256" key="2">
    <source>
        <dbReference type="ARBA" id="ARBA00022803"/>
    </source>
</evidence>
<keyword evidence="1" id="KW-0677">Repeat</keyword>
<dbReference type="SMART" id="SM00028">
    <property type="entry name" value="TPR"/>
    <property type="match status" value="3"/>
</dbReference>
<dbReference type="InterPro" id="IPR011990">
    <property type="entry name" value="TPR-like_helical_dom_sf"/>
</dbReference>
<dbReference type="PANTHER" id="PTHR44943:SF8">
    <property type="entry name" value="TPR REPEAT-CONTAINING PROTEIN MJ0263"/>
    <property type="match status" value="1"/>
</dbReference>
<evidence type="ECO:0000256" key="4">
    <source>
        <dbReference type="SAM" id="SignalP"/>
    </source>
</evidence>
<dbReference type="PANTHER" id="PTHR44943">
    <property type="entry name" value="CELLULOSE SYNTHASE OPERON PROTEIN C"/>
    <property type="match status" value="1"/>
</dbReference>